<dbReference type="EMBL" id="PP845459">
    <property type="protein sequence ID" value="XDG24347.1"/>
    <property type="molecule type" value="Genomic_RNA"/>
</dbReference>
<dbReference type="EMBL" id="PP845456">
    <property type="protein sequence ID" value="XDG24320.1"/>
    <property type="molecule type" value="Genomic_RNA"/>
</dbReference>
<evidence type="ECO:0000313" key="9">
    <source>
        <dbReference type="EMBL" id="XDG24385.1"/>
    </source>
</evidence>
<organism evidence="1">
    <name type="scientific">Bird gammacoronavirus CalidrisCN24</name>
    <dbReference type="NCBI Taxonomy" id="3237964"/>
    <lineage>
        <taxon>Viruses</taxon>
        <taxon>Riboviria</taxon>
        <taxon>Orthornavirae</taxon>
        <taxon>Pisuviricota</taxon>
        <taxon>Pisoniviricetes</taxon>
        <taxon>Nidovirales</taxon>
        <taxon>Cornidovirineae</taxon>
        <taxon>Coronaviridae</taxon>
        <taxon>Orthocoronavirinae</taxon>
        <taxon>Gammacoronavirus</taxon>
    </lineage>
</organism>
<dbReference type="EMBL" id="PP845457">
    <property type="protein sequence ID" value="XDG24329.1"/>
    <property type="molecule type" value="Genomic_RNA"/>
</dbReference>
<evidence type="ECO:0000313" key="10">
    <source>
        <dbReference type="EMBL" id="XDG24394.1"/>
    </source>
</evidence>
<protein>
    <submittedName>
        <fullName evidence="1">5a protein</fullName>
    </submittedName>
</protein>
<name>A0AB39AF84_9GAMC</name>
<proteinExistence type="predicted"/>
<evidence type="ECO:0000313" key="7">
    <source>
        <dbReference type="EMBL" id="XDG24366.1"/>
    </source>
</evidence>
<evidence type="ECO:0000313" key="3">
    <source>
        <dbReference type="EMBL" id="XDG24329.1"/>
    </source>
</evidence>
<dbReference type="InterPro" id="IPR009404">
    <property type="entry name" value="Corona_5a"/>
</dbReference>
<reference evidence="1" key="1">
    <citation type="submission" date="2024-05" db="EMBL/GenBank/DDBJ databases">
        <title>Avian Migration-Mediated Cross-Species Transmission and Recombination Shaping the Diversity of Gammacoronaviruses and Deltacoronaviruses.</title>
        <authorList>
            <person name="Han Y."/>
            <person name="Xu P."/>
            <person name="Xu Y."/>
            <person name="Wang Y."/>
            <person name="Hu J."/>
            <person name="Ma M."/>
            <person name="Li Z."/>
            <person name="Bo S."/>
            <person name="Zhao C."/>
            <person name="Ji L."/>
            <person name="Yuan Y."/>
            <person name="Zhao W."/>
            <person name="Wang J."/>
            <person name="Jin Q."/>
            <person name="Wu Z."/>
            <person name="He G."/>
        </authorList>
    </citation>
    <scope>NUCLEOTIDE SEQUENCE</scope>
    <source>
        <strain evidence="1">AvCt-GammaCoV/SH22-SH237</strain>
        <strain evidence="6">AvCt-GammaCoV/SH22-SH238</strain>
        <strain evidence="5">AvCt-GammaCoV/SH22-SH239</strain>
        <strain evidence="9">AvCt-GammaCoV/SH22-SH240</strain>
        <strain evidence="7">AvCt-GammaCoV/SH22-SH241</strain>
        <strain evidence="10">AvCt-GammaCoV/SH22-SH242</strain>
        <strain evidence="2">AvCt-GammaCoV/SH22-SH244</strain>
        <strain evidence="4">AvCt-GammaCoV/SH22-SH245</strain>
        <strain evidence="3">AvCt-GammaCoV/SH22-SH247</strain>
        <strain evidence="8">AvCt-GammaCoV/SH22-SH248</strain>
    </source>
</reference>
<evidence type="ECO:0000313" key="5">
    <source>
        <dbReference type="EMBL" id="XDG24347.1"/>
    </source>
</evidence>
<evidence type="ECO:0000313" key="4">
    <source>
        <dbReference type="EMBL" id="XDG24338.1"/>
    </source>
</evidence>
<dbReference type="EMBL" id="PP845462">
    <property type="protein sequence ID" value="XDG24376.1"/>
    <property type="molecule type" value="Genomic_RNA"/>
</dbReference>
<dbReference type="EMBL" id="PP845461">
    <property type="protein sequence ID" value="XDG24366.1"/>
    <property type="molecule type" value="Genomic_RNA"/>
</dbReference>
<dbReference type="EMBL" id="PP845463">
    <property type="protein sequence ID" value="XDG24385.1"/>
    <property type="molecule type" value="Genomic_RNA"/>
</dbReference>
<sequence>MSFCSRFAKATISSYKSLLLFQLRVLDNLILNYGPTCFLLSIKRFLLFQVNILYRLVFRPTNSLV</sequence>
<accession>A0AB39AF84</accession>
<evidence type="ECO:0000313" key="6">
    <source>
        <dbReference type="EMBL" id="XDG24356.1"/>
    </source>
</evidence>
<dbReference type="EMBL" id="PP845455">
    <property type="protein sequence ID" value="XDG24311.1"/>
    <property type="molecule type" value="Genomic_RNA"/>
</dbReference>
<dbReference type="EMBL" id="PP845460">
    <property type="protein sequence ID" value="XDG24356.1"/>
    <property type="molecule type" value="Genomic_RNA"/>
</dbReference>
<dbReference type="EMBL" id="PP845464">
    <property type="protein sequence ID" value="XDG24394.1"/>
    <property type="molecule type" value="Genomic_RNA"/>
</dbReference>
<evidence type="ECO:0000313" key="1">
    <source>
        <dbReference type="EMBL" id="XDG24311.1"/>
    </source>
</evidence>
<evidence type="ECO:0000313" key="8">
    <source>
        <dbReference type="EMBL" id="XDG24376.1"/>
    </source>
</evidence>
<dbReference type="EMBL" id="PP845458">
    <property type="protein sequence ID" value="XDG24338.1"/>
    <property type="molecule type" value="Genomic_RNA"/>
</dbReference>
<evidence type="ECO:0000313" key="2">
    <source>
        <dbReference type="EMBL" id="XDG24320.1"/>
    </source>
</evidence>
<dbReference type="Pfam" id="PF06336">
    <property type="entry name" value="Corona_5a"/>
    <property type="match status" value="1"/>
</dbReference>